<dbReference type="AlphaFoldDB" id="A0A565ASX6"/>
<comment type="caution">
    <text evidence="2">The sequence shown here is derived from an EMBL/GenBank/DDBJ whole genome shotgun (WGS) entry which is preliminary data.</text>
</comment>
<organism evidence="2 3">
    <name type="scientific">Arabis nemorensis</name>
    <dbReference type="NCBI Taxonomy" id="586526"/>
    <lineage>
        <taxon>Eukaryota</taxon>
        <taxon>Viridiplantae</taxon>
        <taxon>Streptophyta</taxon>
        <taxon>Embryophyta</taxon>
        <taxon>Tracheophyta</taxon>
        <taxon>Spermatophyta</taxon>
        <taxon>Magnoliopsida</taxon>
        <taxon>eudicotyledons</taxon>
        <taxon>Gunneridae</taxon>
        <taxon>Pentapetalae</taxon>
        <taxon>rosids</taxon>
        <taxon>malvids</taxon>
        <taxon>Brassicales</taxon>
        <taxon>Brassicaceae</taxon>
        <taxon>Arabideae</taxon>
        <taxon>Arabis</taxon>
    </lineage>
</organism>
<dbReference type="EMBL" id="CABITT030000001">
    <property type="protein sequence ID" value="VVA92506.1"/>
    <property type="molecule type" value="Genomic_DNA"/>
</dbReference>
<name>A0A565ASX6_9BRAS</name>
<dbReference type="Proteomes" id="UP000489600">
    <property type="component" value="Unassembled WGS sequence"/>
</dbReference>
<keyword evidence="3" id="KW-1185">Reference proteome</keyword>
<reference evidence="2" key="1">
    <citation type="submission" date="2019-07" db="EMBL/GenBank/DDBJ databases">
        <authorList>
            <person name="Dittberner H."/>
        </authorList>
    </citation>
    <scope>NUCLEOTIDE SEQUENCE [LARGE SCALE GENOMIC DNA]</scope>
</reference>
<feature type="region of interest" description="Disordered" evidence="1">
    <location>
        <begin position="1"/>
        <end position="39"/>
    </location>
</feature>
<proteinExistence type="predicted"/>
<gene>
    <name evidence="2" type="ORF">ANE_LOCUS2951</name>
</gene>
<sequence>MKNLRAGCSPRRLPTRTIGPLEEPSLTATQSQEDEQATELETHLEADITPRRHEPAYLHFKPPAKSFLQILQGTKDGALFIISRQL</sequence>
<dbReference type="OrthoDB" id="10507725at2759"/>
<evidence type="ECO:0000256" key="1">
    <source>
        <dbReference type="SAM" id="MobiDB-lite"/>
    </source>
</evidence>
<evidence type="ECO:0000313" key="3">
    <source>
        <dbReference type="Proteomes" id="UP000489600"/>
    </source>
</evidence>
<protein>
    <submittedName>
        <fullName evidence="2">Uncharacterized protein</fullName>
    </submittedName>
</protein>
<evidence type="ECO:0000313" key="2">
    <source>
        <dbReference type="EMBL" id="VVA92506.1"/>
    </source>
</evidence>
<accession>A0A565ASX6</accession>